<evidence type="ECO:0000256" key="1">
    <source>
        <dbReference type="SAM" id="MobiDB-lite"/>
    </source>
</evidence>
<dbReference type="GO" id="GO:0005743">
    <property type="term" value="C:mitochondrial inner membrane"/>
    <property type="evidence" value="ECO:0007669"/>
    <property type="project" value="TreeGrafter"/>
</dbReference>
<feature type="compositionally biased region" description="Pro residues" evidence="1">
    <location>
        <begin position="50"/>
        <end position="69"/>
    </location>
</feature>
<feature type="region of interest" description="Disordered" evidence="1">
    <location>
        <begin position="39"/>
        <end position="105"/>
    </location>
</feature>
<evidence type="ECO:0000313" key="2">
    <source>
        <dbReference type="EMBL" id="KZZ90012.1"/>
    </source>
</evidence>
<accession>A0A167XF90</accession>
<protein>
    <submittedName>
        <fullName evidence="2">ATPase assembly factor ATP10, mitochondria</fullName>
    </submittedName>
</protein>
<name>A0A167XF90_9EURO</name>
<dbReference type="PANTHER" id="PTHR28106:SF1">
    <property type="entry name" value="MITOCHONDRIAL ATPASE COMPLEX SUBUNIT ATP10"/>
    <property type="match status" value="1"/>
</dbReference>
<dbReference type="Proteomes" id="UP000242877">
    <property type="component" value="Unassembled WGS sequence"/>
</dbReference>
<evidence type="ECO:0000313" key="3">
    <source>
        <dbReference type="Proteomes" id="UP000242877"/>
    </source>
</evidence>
<proteinExistence type="predicted"/>
<sequence length="335" mass="37439">MSQSVLLRSFALYSPHRITCHSVPNGCTSLVVPVIRSRSVRHKSSSPTAPSSPPPPPPPSDQLTPPPLRPGARPTLIVPPAAAQKEPSGSGGAIEIENENTGIDKRSLKQRRADLVDKEKNLERRGELLKELNRGYFNEWRDMKYHQGKTWIGPPRIFKGDRAGYMPNLYGRTIAKGRDGKGRATTDAMKGKVSIVSVYSSAWAQRQAETFTGLKANKELHDLIQRSGGRAQQVIVNVSLSWIKSLLLRLFTWRLRSQVPKDVHSQYFLVRKGFTRALAGQMGMNNLSVGHTYLVDGECRIRWAGNGEAWEGERESLNRGVVRLLEQEQKKTTTR</sequence>
<dbReference type="Pfam" id="PF05176">
    <property type="entry name" value="ATP-synt_10"/>
    <property type="match status" value="1"/>
</dbReference>
<reference evidence="2 3" key="1">
    <citation type="journal article" date="2016" name="Genome Biol. Evol.">
        <title>Divergent and convergent evolution of fungal pathogenicity.</title>
        <authorList>
            <person name="Shang Y."/>
            <person name="Xiao G."/>
            <person name="Zheng P."/>
            <person name="Cen K."/>
            <person name="Zhan S."/>
            <person name="Wang C."/>
        </authorList>
    </citation>
    <scope>NUCLEOTIDE SEQUENCE [LARGE SCALE GENOMIC DNA]</scope>
    <source>
        <strain evidence="2 3">ARSEF 7405</strain>
    </source>
</reference>
<keyword evidence="3" id="KW-1185">Reference proteome</keyword>
<dbReference type="VEuPathDB" id="FungiDB:AAP_03962"/>
<dbReference type="PANTHER" id="PTHR28106">
    <property type="entry name" value="MITOCHONDRIAL ATPASE COMPLEX SUBUNIT ATP10"/>
    <property type="match status" value="1"/>
</dbReference>
<organism evidence="2 3">
    <name type="scientific">Ascosphaera apis ARSEF 7405</name>
    <dbReference type="NCBI Taxonomy" id="392613"/>
    <lineage>
        <taxon>Eukaryota</taxon>
        <taxon>Fungi</taxon>
        <taxon>Dikarya</taxon>
        <taxon>Ascomycota</taxon>
        <taxon>Pezizomycotina</taxon>
        <taxon>Eurotiomycetes</taxon>
        <taxon>Eurotiomycetidae</taxon>
        <taxon>Onygenales</taxon>
        <taxon>Ascosphaeraceae</taxon>
        <taxon>Ascosphaera</taxon>
    </lineage>
</organism>
<dbReference type="EMBL" id="AZGZ01000018">
    <property type="protein sequence ID" value="KZZ90012.1"/>
    <property type="molecule type" value="Genomic_DNA"/>
</dbReference>
<comment type="caution">
    <text evidence="2">The sequence shown here is derived from an EMBL/GenBank/DDBJ whole genome shotgun (WGS) entry which is preliminary data.</text>
</comment>
<dbReference type="AlphaFoldDB" id="A0A167XF90"/>
<dbReference type="GO" id="GO:0033615">
    <property type="term" value="P:mitochondrial proton-transporting ATP synthase complex assembly"/>
    <property type="evidence" value="ECO:0007669"/>
    <property type="project" value="TreeGrafter"/>
</dbReference>
<gene>
    <name evidence="2" type="ORF">AAP_03962</name>
</gene>
<dbReference type="InterPro" id="IPR007849">
    <property type="entry name" value="ATP10"/>
</dbReference>
<dbReference type="OrthoDB" id="17089at2759"/>